<gene>
    <name evidence="2" type="ORF">FAUST_11034</name>
</gene>
<organism evidence="2 3">
    <name type="scientific">Fusarium austroamericanum</name>
    <dbReference type="NCBI Taxonomy" id="282268"/>
    <lineage>
        <taxon>Eukaryota</taxon>
        <taxon>Fungi</taxon>
        <taxon>Dikarya</taxon>
        <taxon>Ascomycota</taxon>
        <taxon>Pezizomycotina</taxon>
        <taxon>Sordariomycetes</taxon>
        <taxon>Hypocreomycetidae</taxon>
        <taxon>Hypocreales</taxon>
        <taxon>Nectriaceae</taxon>
        <taxon>Fusarium</taxon>
    </lineage>
</organism>
<comment type="caution">
    <text evidence="2">The sequence shown here is derived from an EMBL/GenBank/DDBJ whole genome shotgun (WGS) entry which is preliminary data.</text>
</comment>
<dbReference type="EMBL" id="JAAMOD010000463">
    <property type="protein sequence ID" value="KAF5228487.1"/>
    <property type="molecule type" value="Genomic_DNA"/>
</dbReference>
<sequence length="500" mass="54786">MSLKFKSYDPVRHQQRAEQRRQKRSAERSSFVPSSVTCFGTPPPQPLIAGLKCSRIDEKFIPSTNPVASEDPYSGYPSVEEILEFCSSLDTDASSVYTPTSGNLLSYPDSAIDIQDASLESRCQEEADKDDRQRRELLRAIGTKLSTSELNIGREAYDINASGSPAFTTVSEESNTRINPAKHALSSDAKTSPTASCISTPASATSPIYQKQTFTGRNQDSFVDNEVGVQNSFTAMPDLGGIDSTTKNAPSGVGLQVLDCQNDIALEFISSDSSSRLLSQDIQALPVLVSTASTMEPSLAEPSVTVASFVEEMPAQVAISSSTKRSFSESGATNVSQPSVLDVCHPSKRLTFTLTSSEEAVSTLLDIRNMISNLLAKLNQDQPHREISDVNVNSMSDTIEVAVDKVYDDSSDDSSSTRSSFNDSEGETELITSQPRGLQHRSTRRRRWTPAEEKLLRRLKSTQKRNGILSDFEIASKLDRTESGVKQHWEIVLQKNRRCP</sequence>
<feature type="region of interest" description="Disordered" evidence="1">
    <location>
        <begin position="407"/>
        <end position="449"/>
    </location>
</feature>
<accession>A0AAN5YZR9</accession>
<proteinExistence type="predicted"/>
<dbReference type="Proteomes" id="UP000537989">
    <property type="component" value="Unassembled WGS sequence"/>
</dbReference>
<feature type="compositionally biased region" description="Low complexity" evidence="1">
    <location>
        <begin position="413"/>
        <end position="423"/>
    </location>
</feature>
<keyword evidence="3" id="KW-1185">Reference proteome</keyword>
<protein>
    <recommendedName>
        <fullName evidence="4">Myb-like domain-containing protein</fullName>
    </recommendedName>
</protein>
<evidence type="ECO:0000256" key="1">
    <source>
        <dbReference type="SAM" id="MobiDB-lite"/>
    </source>
</evidence>
<name>A0AAN5YZR9_FUSAU</name>
<evidence type="ECO:0000313" key="3">
    <source>
        <dbReference type="Proteomes" id="UP000537989"/>
    </source>
</evidence>
<dbReference type="CDD" id="cd00167">
    <property type="entry name" value="SANT"/>
    <property type="match status" value="1"/>
</dbReference>
<dbReference type="AlphaFoldDB" id="A0AAN5YZR9"/>
<evidence type="ECO:0008006" key="4">
    <source>
        <dbReference type="Google" id="ProtNLM"/>
    </source>
</evidence>
<feature type="compositionally biased region" description="Basic residues" evidence="1">
    <location>
        <begin position="438"/>
        <end position="448"/>
    </location>
</feature>
<reference evidence="2 3" key="1">
    <citation type="submission" date="2020-02" db="EMBL/GenBank/DDBJ databases">
        <title>Identification and distribution of gene clusters putatively required for synthesis of sphingolipid metabolism inhibitors in phylogenetically diverse species of the filamentous fungus Fusarium.</title>
        <authorList>
            <person name="Kim H.-S."/>
            <person name="Busman M."/>
            <person name="Brown D.W."/>
            <person name="Divon H."/>
            <person name="Uhlig S."/>
            <person name="Proctor R.H."/>
        </authorList>
    </citation>
    <scope>NUCLEOTIDE SEQUENCE [LARGE SCALE GENOMIC DNA]</scope>
    <source>
        <strain evidence="2 3">NRRL 2903</strain>
    </source>
</reference>
<feature type="compositionally biased region" description="Basic and acidic residues" evidence="1">
    <location>
        <begin position="1"/>
        <end position="27"/>
    </location>
</feature>
<evidence type="ECO:0000313" key="2">
    <source>
        <dbReference type="EMBL" id="KAF5228487.1"/>
    </source>
</evidence>
<feature type="region of interest" description="Disordered" evidence="1">
    <location>
        <begin position="1"/>
        <end position="39"/>
    </location>
</feature>
<dbReference type="InterPro" id="IPR001005">
    <property type="entry name" value="SANT/Myb"/>
</dbReference>